<comment type="subcellular location">
    <subcellularLocation>
        <location evidence="2">Cytoplasm</location>
    </subcellularLocation>
    <subcellularLocation>
        <location evidence="1">Endoplasmic reticulum</location>
    </subcellularLocation>
</comment>
<name>A0AAW3ALS6_9TRYP</name>
<dbReference type="InterPro" id="IPR011990">
    <property type="entry name" value="TPR-like_helical_dom_sf"/>
</dbReference>
<keyword evidence="6" id="KW-0256">Endoplasmic reticulum</keyword>
<evidence type="ECO:0000256" key="6">
    <source>
        <dbReference type="ARBA" id="ARBA00022824"/>
    </source>
</evidence>
<keyword evidence="12" id="KW-1185">Reference proteome</keyword>
<evidence type="ECO:0000256" key="5">
    <source>
        <dbReference type="ARBA" id="ARBA00022490"/>
    </source>
</evidence>
<dbReference type="GO" id="GO:0005783">
    <property type="term" value="C:endoplasmic reticulum"/>
    <property type="evidence" value="ECO:0007669"/>
    <property type="project" value="UniProtKB-SubCell"/>
</dbReference>
<feature type="region of interest" description="Disordered" evidence="9">
    <location>
        <begin position="399"/>
        <end position="418"/>
    </location>
</feature>
<dbReference type="PANTHER" id="PTHR14094">
    <property type="entry name" value="SIGNAL RECOGNITION PARTICLE 72"/>
    <property type="match status" value="1"/>
</dbReference>
<feature type="compositionally biased region" description="Polar residues" evidence="9">
    <location>
        <begin position="404"/>
        <end position="418"/>
    </location>
</feature>
<dbReference type="Proteomes" id="UP001482455">
    <property type="component" value="Unassembled WGS sequence"/>
</dbReference>
<protein>
    <recommendedName>
        <fullName evidence="4">Signal recognition particle subunit SRP72</fullName>
    </recommendedName>
</protein>
<feature type="region of interest" description="Disordered" evidence="9">
    <location>
        <begin position="643"/>
        <end position="679"/>
    </location>
</feature>
<sequence length="746" mass="81821">MSEVLKLEKLLRKQTTSDHVEASRIASTAERILSLEPNHVYAMQCKSVALLHTRRFTAALSVLENLQRQKTPFRNSTTFHFHKAYCHYRLMQYAEAKAELREQEQQQNKPMTTAARHLLAQIHYNLEEYAEAAAMYAALVADSAYRDEVEKQELLTNYTASLSACAPEKVAAVVRDEADEKTPDLLFNLATAQVEAHNYEGAQAVLLQAEQLCAATFPKSSLRSLQGALAAGGEVLRAQLGVPLVASTSIGGGSSTEISPERCFFNEVSSNWVQQAYVAFMCHREEDARRVVDLIFTYKPSSAITSAVAAILYTALQRNADFFDSHRKLKAAQHVKVLSRLTSRQLIAVQYNTALLQLSAGALDRCARTVEQMEKTHPNSDLTYSLRLMLAVRELKKKKAVPGNPSSSASSPTRFATDSARNVQECVRNYEAEVMQRQGLGSSEAENQKRHRFMQLITAQLFLEEGDLNQAVETLQALEDSAVAQRPTTVMTMAAWKAQIGDVDGAMALLRDRLTATAGGYSATIKKAVLLWAVRDLAMARGLYAAVGQLLKATQAADANLQKDREVTALLVICLAETDVAAAKRVIGTLDADAAAAMSGAGNSGRPAPSEKQIEALVRDNPGVVAMNELGYRRVTAVDQESAAATGGCAVSGGGLSQRRRRPMRRPAKNMEGKPDPERWIPISTRSYIKDLPERRKKELKRLRAIEQEQKRRAVAAAAAASQKQRKVEQPQQPQPDEASSAVAAV</sequence>
<evidence type="ECO:0000313" key="11">
    <source>
        <dbReference type="EMBL" id="KAL0508968.1"/>
    </source>
</evidence>
<dbReference type="AlphaFoldDB" id="A0AAW3ALS6"/>
<keyword evidence="8" id="KW-0687">Ribonucleoprotein</keyword>
<organism evidence="11 12">
    <name type="scientific">Leishmania utingensis</name>
    <dbReference type="NCBI Taxonomy" id="653362"/>
    <lineage>
        <taxon>Eukaryota</taxon>
        <taxon>Discoba</taxon>
        <taxon>Euglenozoa</taxon>
        <taxon>Kinetoplastea</taxon>
        <taxon>Metakinetoplastina</taxon>
        <taxon>Trypanosomatida</taxon>
        <taxon>Trypanosomatidae</taxon>
        <taxon>Leishmaniinae</taxon>
        <taxon>Leishmania</taxon>
    </lineage>
</organism>
<feature type="compositionally biased region" description="Basic residues" evidence="9">
    <location>
        <begin position="658"/>
        <end position="668"/>
    </location>
</feature>
<dbReference type="EMBL" id="JBAMZL010000020">
    <property type="protein sequence ID" value="KAL0508968.1"/>
    <property type="molecule type" value="Genomic_DNA"/>
</dbReference>
<dbReference type="InterPro" id="IPR013699">
    <property type="entry name" value="Signal_recog_part_SRP72_RNA-bd"/>
</dbReference>
<comment type="caution">
    <text evidence="11">The sequence shown here is derived from an EMBL/GenBank/DDBJ whole genome shotgun (WGS) entry which is preliminary data.</text>
</comment>
<dbReference type="GO" id="GO:0008312">
    <property type="term" value="F:7S RNA binding"/>
    <property type="evidence" value="ECO:0007669"/>
    <property type="project" value="InterPro"/>
</dbReference>
<dbReference type="SUPFAM" id="SSF48452">
    <property type="entry name" value="TPR-like"/>
    <property type="match status" value="1"/>
</dbReference>
<accession>A0AAW3ALS6</accession>
<evidence type="ECO:0000256" key="7">
    <source>
        <dbReference type="ARBA" id="ARBA00023135"/>
    </source>
</evidence>
<proteinExistence type="inferred from homology"/>
<feature type="domain" description="Signal recognition particle SRP72 subunit RNA-binding" evidence="10">
    <location>
        <begin position="657"/>
        <end position="689"/>
    </location>
</feature>
<dbReference type="InterPro" id="IPR026270">
    <property type="entry name" value="SRP72"/>
</dbReference>
<comment type="similarity">
    <text evidence="3">Belongs to the SRP72 family.</text>
</comment>
<evidence type="ECO:0000256" key="4">
    <source>
        <dbReference type="ARBA" id="ARBA00018350"/>
    </source>
</evidence>
<keyword evidence="7" id="KW-0733">Signal recognition particle</keyword>
<evidence type="ECO:0000256" key="2">
    <source>
        <dbReference type="ARBA" id="ARBA00004496"/>
    </source>
</evidence>
<dbReference type="Pfam" id="PF08492">
    <property type="entry name" value="SRP72"/>
    <property type="match status" value="1"/>
</dbReference>
<feature type="region of interest" description="Disordered" evidence="9">
    <location>
        <begin position="709"/>
        <end position="746"/>
    </location>
</feature>
<dbReference type="PANTHER" id="PTHR14094:SF9">
    <property type="entry name" value="SIGNAL RECOGNITION PARTICLE SUBUNIT SRP72"/>
    <property type="match status" value="1"/>
</dbReference>
<evidence type="ECO:0000256" key="1">
    <source>
        <dbReference type="ARBA" id="ARBA00004240"/>
    </source>
</evidence>
<evidence type="ECO:0000256" key="8">
    <source>
        <dbReference type="ARBA" id="ARBA00023274"/>
    </source>
</evidence>
<gene>
    <name evidence="11" type="ORF">Q4I30_002989</name>
</gene>
<dbReference type="PIRSF" id="PIRSF038922">
    <property type="entry name" value="SRP72"/>
    <property type="match status" value="1"/>
</dbReference>
<dbReference type="Gene3D" id="1.25.40.10">
    <property type="entry name" value="Tetratricopeptide repeat domain"/>
    <property type="match status" value="2"/>
</dbReference>
<evidence type="ECO:0000256" key="3">
    <source>
        <dbReference type="ARBA" id="ARBA00007676"/>
    </source>
</evidence>
<dbReference type="GO" id="GO:0043022">
    <property type="term" value="F:ribosome binding"/>
    <property type="evidence" value="ECO:0007669"/>
    <property type="project" value="TreeGrafter"/>
</dbReference>
<reference evidence="11 12" key="1">
    <citation type="submission" date="2024-02" db="EMBL/GenBank/DDBJ databases">
        <title>FIRST GENOME SEQUENCES OF Leishmania (Viannia) shawi, Leishmania (Viannia) lindenbergi AND Leishmania (Viannia) utingensis.</title>
        <authorList>
            <person name="Resadore F."/>
            <person name="Custodio M.G.F."/>
            <person name="Boite M.C."/>
            <person name="Cupolillo E."/>
            <person name="Ferreira G.E.M."/>
        </authorList>
    </citation>
    <scope>NUCLEOTIDE SEQUENCE [LARGE SCALE GENOMIC DNA]</scope>
    <source>
        <strain evidence="11 12">ITUB/BR/1977/M4964</strain>
    </source>
</reference>
<dbReference type="GO" id="GO:0005786">
    <property type="term" value="C:signal recognition particle, endoplasmic reticulum targeting"/>
    <property type="evidence" value="ECO:0007669"/>
    <property type="project" value="UniProtKB-KW"/>
</dbReference>
<keyword evidence="5" id="KW-0963">Cytoplasm</keyword>
<evidence type="ECO:0000256" key="9">
    <source>
        <dbReference type="SAM" id="MobiDB-lite"/>
    </source>
</evidence>
<feature type="compositionally biased region" description="Basic and acidic residues" evidence="9">
    <location>
        <begin position="669"/>
        <end position="679"/>
    </location>
</feature>
<dbReference type="GO" id="GO:0006614">
    <property type="term" value="P:SRP-dependent cotranslational protein targeting to membrane"/>
    <property type="evidence" value="ECO:0007669"/>
    <property type="project" value="InterPro"/>
</dbReference>
<evidence type="ECO:0000313" key="12">
    <source>
        <dbReference type="Proteomes" id="UP001482455"/>
    </source>
</evidence>
<evidence type="ECO:0000259" key="10">
    <source>
        <dbReference type="Pfam" id="PF08492"/>
    </source>
</evidence>